<evidence type="ECO:0000313" key="8">
    <source>
        <dbReference type="Proteomes" id="UP000553632"/>
    </source>
</evidence>
<feature type="disulfide bond" evidence="5">
    <location>
        <begin position="122"/>
        <end position="127"/>
    </location>
</feature>
<comment type="caution">
    <text evidence="7">The sequence shown here is derived from an EMBL/GenBank/DDBJ whole genome shotgun (WGS) entry which is preliminary data.</text>
</comment>
<evidence type="ECO:0000259" key="6">
    <source>
        <dbReference type="PROSITE" id="PS51767"/>
    </source>
</evidence>
<evidence type="ECO:0000256" key="2">
    <source>
        <dbReference type="ARBA" id="ARBA00022670"/>
    </source>
</evidence>
<dbReference type="Gene3D" id="2.40.70.10">
    <property type="entry name" value="Acid Proteases"/>
    <property type="match status" value="1"/>
</dbReference>
<dbReference type="Pfam" id="PF00026">
    <property type="entry name" value="Asp"/>
    <property type="match status" value="1"/>
</dbReference>
<feature type="non-terminal residue" evidence="7">
    <location>
        <position position="1"/>
    </location>
</feature>
<dbReference type="InterPro" id="IPR001461">
    <property type="entry name" value="Aspartic_peptidase_A1"/>
</dbReference>
<dbReference type="InterPro" id="IPR001969">
    <property type="entry name" value="Aspartic_peptidase_AS"/>
</dbReference>
<dbReference type="FunFam" id="2.40.70.10:FF:000008">
    <property type="entry name" value="Cathepsin D"/>
    <property type="match status" value="1"/>
</dbReference>
<gene>
    <name evidence="7" type="ORF">FOZ63_010583</name>
</gene>
<dbReference type="PROSITE" id="PS51767">
    <property type="entry name" value="PEPTIDASE_A1"/>
    <property type="match status" value="1"/>
</dbReference>
<evidence type="ECO:0000256" key="4">
    <source>
        <dbReference type="ARBA" id="ARBA00022801"/>
    </source>
</evidence>
<keyword evidence="5" id="KW-1015">Disulfide bond</keyword>
<dbReference type="Proteomes" id="UP000553632">
    <property type="component" value="Unassembled WGS sequence"/>
</dbReference>
<dbReference type="GO" id="GO:0006508">
    <property type="term" value="P:proteolysis"/>
    <property type="evidence" value="ECO:0007669"/>
    <property type="project" value="UniProtKB-KW"/>
</dbReference>
<dbReference type="GO" id="GO:0004190">
    <property type="term" value="F:aspartic-type endopeptidase activity"/>
    <property type="evidence" value="ECO:0007669"/>
    <property type="project" value="UniProtKB-KW"/>
</dbReference>
<feature type="non-terminal residue" evidence="7">
    <location>
        <position position="228"/>
    </location>
</feature>
<evidence type="ECO:0000256" key="3">
    <source>
        <dbReference type="ARBA" id="ARBA00022750"/>
    </source>
</evidence>
<keyword evidence="8" id="KW-1185">Reference proteome</keyword>
<protein>
    <recommendedName>
        <fullName evidence="6">Peptidase A1 domain-containing protein</fullName>
    </recommendedName>
</protein>
<proteinExistence type="inferred from homology"/>
<name>A0A7J6QR46_PEROL</name>
<keyword evidence="3" id="KW-0064">Aspartyl protease</keyword>
<dbReference type="InterPro" id="IPR033121">
    <property type="entry name" value="PEPTIDASE_A1"/>
</dbReference>
<sequence length="228" mass="25150">VDYYYGMHCNQYLISLCLLILGCDSRIHSGRRALHTIPLQASSTHGRRSSTSGLASLLQLHREAQLEPITTGIPLYNLHDTQYVGPLGVGTSSNEDANSPQQTVNVVFDTGSTNIWVQSDLCESPACVSLHKYSEAKSRTFVEPHRRNRYLDILFGTGELRGLMALDTISVGPYKVSNQSFAMIQKEIGKIFQQIPFEGILGLAFPKMAANGQLPFFDNVMRQDALGG</sequence>
<keyword evidence="4" id="KW-0378">Hydrolase</keyword>
<organism evidence="7 8">
    <name type="scientific">Perkinsus olseni</name>
    <name type="common">Perkinsus atlanticus</name>
    <dbReference type="NCBI Taxonomy" id="32597"/>
    <lineage>
        <taxon>Eukaryota</taxon>
        <taxon>Sar</taxon>
        <taxon>Alveolata</taxon>
        <taxon>Perkinsozoa</taxon>
        <taxon>Perkinsea</taxon>
        <taxon>Perkinsida</taxon>
        <taxon>Perkinsidae</taxon>
        <taxon>Perkinsus</taxon>
    </lineage>
</organism>
<dbReference type="EMBL" id="JABANO010031210">
    <property type="protein sequence ID" value="KAF4710611.1"/>
    <property type="molecule type" value="Genomic_DNA"/>
</dbReference>
<feature type="domain" description="Peptidase A1" evidence="6">
    <location>
        <begin position="83"/>
        <end position="228"/>
    </location>
</feature>
<evidence type="ECO:0000256" key="1">
    <source>
        <dbReference type="ARBA" id="ARBA00007447"/>
    </source>
</evidence>
<dbReference type="InterPro" id="IPR021109">
    <property type="entry name" value="Peptidase_aspartic_dom_sf"/>
</dbReference>
<reference evidence="7 8" key="1">
    <citation type="submission" date="2020-04" db="EMBL/GenBank/DDBJ databases">
        <title>Perkinsus olseni comparative genomics.</title>
        <authorList>
            <person name="Bogema D.R."/>
        </authorList>
    </citation>
    <scope>NUCLEOTIDE SEQUENCE [LARGE SCALE GENOMIC DNA]</scope>
    <source>
        <strain evidence="7 8">ATCC PRA-207</strain>
    </source>
</reference>
<dbReference type="PANTHER" id="PTHR47966:SF51">
    <property type="entry name" value="BETA-SITE APP-CLEAVING ENZYME, ISOFORM A-RELATED"/>
    <property type="match status" value="1"/>
</dbReference>
<comment type="similarity">
    <text evidence="1">Belongs to the peptidase A1 family.</text>
</comment>
<dbReference type="PANTHER" id="PTHR47966">
    <property type="entry name" value="BETA-SITE APP-CLEAVING ENZYME, ISOFORM A-RELATED"/>
    <property type="match status" value="1"/>
</dbReference>
<dbReference type="SUPFAM" id="SSF50630">
    <property type="entry name" value="Acid proteases"/>
    <property type="match status" value="1"/>
</dbReference>
<evidence type="ECO:0000256" key="5">
    <source>
        <dbReference type="PIRSR" id="PIRSR601461-2"/>
    </source>
</evidence>
<evidence type="ECO:0000313" key="7">
    <source>
        <dbReference type="EMBL" id="KAF4710611.1"/>
    </source>
</evidence>
<keyword evidence="2" id="KW-0645">Protease</keyword>
<accession>A0A7J6QR46</accession>
<dbReference type="PROSITE" id="PS00141">
    <property type="entry name" value="ASP_PROTEASE"/>
    <property type="match status" value="1"/>
</dbReference>
<dbReference type="AlphaFoldDB" id="A0A7J6QR46"/>